<dbReference type="RefSeq" id="WP_377049562.1">
    <property type="nucleotide sequence ID" value="NZ_JBHLVZ010000005.1"/>
</dbReference>
<dbReference type="Pfam" id="PF02826">
    <property type="entry name" value="2-Hacid_dh_C"/>
    <property type="match status" value="1"/>
</dbReference>
<dbReference type="SUPFAM" id="SSF52283">
    <property type="entry name" value="Formate/glycerate dehydrogenase catalytic domain-like"/>
    <property type="match status" value="1"/>
</dbReference>
<sequence length="313" mass="32425">MKPLVLLAPRMPAPFEARLRDRFTLLGPMQSADAADLPPGAEAARALVTLGSLGAGAALIAALPALEVICCYGTGFEGVDRAAAAARGIAVTNAGEANAETVAEFAMGAALAIGRRIAEGDRYVRARRWRGNAVERLPMVQGLFGRRLGIYGLGAIGRRIAARGAAFGMEIGYHNRRPAEGVGHACLPSLHALAEWSDVLMVSVRAGPENRHAVDAAILAALGPGGFLVNIARGSVVDTAALCDALEGGAIAGAALDVFENEPEIPERLRVLENVVLTPHIAAFAASAQAAQQDMVMANLDAFFAGRPLVSPV</sequence>
<organism evidence="6 7">
    <name type="scientific">Muricoccus vinaceus</name>
    <dbReference type="NCBI Taxonomy" id="424704"/>
    <lineage>
        <taxon>Bacteria</taxon>
        <taxon>Pseudomonadati</taxon>
        <taxon>Pseudomonadota</taxon>
        <taxon>Alphaproteobacteria</taxon>
        <taxon>Acetobacterales</taxon>
        <taxon>Roseomonadaceae</taxon>
        <taxon>Muricoccus</taxon>
    </lineage>
</organism>
<keyword evidence="2" id="KW-0520">NAD</keyword>
<dbReference type="InterPro" id="IPR006140">
    <property type="entry name" value="D-isomer_DH_NAD-bd"/>
</dbReference>
<evidence type="ECO:0000259" key="5">
    <source>
        <dbReference type="Pfam" id="PF02826"/>
    </source>
</evidence>
<protein>
    <submittedName>
        <fullName evidence="6">NAD(P)-dependent oxidoreductase</fullName>
    </submittedName>
</protein>
<evidence type="ECO:0000313" key="7">
    <source>
        <dbReference type="Proteomes" id="UP001589789"/>
    </source>
</evidence>
<comment type="caution">
    <text evidence="6">The sequence shown here is derived from an EMBL/GenBank/DDBJ whole genome shotgun (WGS) entry which is preliminary data.</text>
</comment>
<dbReference type="InterPro" id="IPR006139">
    <property type="entry name" value="D-isomer_2_OHA_DH_cat_dom"/>
</dbReference>
<gene>
    <name evidence="6" type="ORF">ACFFIC_07570</name>
</gene>
<evidence type="ECO:0000256" key="2">
    <source>
        <dbReference type="ARBA" id="ARBA00023027"/>
    </source>
</evidence>
<evidence type="ECO:0000256" key="3">
    <source>
        <dbReference type="RuleBase" id="RU003719"/>
    </source>
</evidence>
<dbReference type="EMBL" id="JBHLVZ010000005">
    <property type="protein sequence ID" value="MFC0385414.1"/>
    <property type="molecule type" value="Genomic_DNA"/>
</dbReference>
<comment type="similarity">
    <text evidence="3">Belongs to the D-isomer specific 2-hydroxyacid dehydrogenase family.</text>
</comment>
<dbReference type="PANTHER" id="PTHR10996:SF178">
    <property type="entry name" value="2-HYDROXYACID DEHYDROGENASE YGL185C-RELATED"/>
    <property type="match status" value="1"/>
</dbReference>
<feature type="domain" description="D-isomer specific 2-hydroxyacid dehydrogenase NAD-binding" evidence="5">
    <location>
        <begin position="108"/>
        <end position="282"/>
    </location>
</feature>
<name>A0ABV6IP72_9PROT</name>
<dbReference type="Gene3D" id="3.40.50.720">
    <property type="entry name" value="NAD(P)-binding Rossmann-like Domain"/>
    <property type="match status" value="2"/>
</dbReference>
<dbReference type="InterPro" id="IPR050223">
    <property type="entry name" value="D-isomer_2-hydroxyacid_DH"/>
</dbReference>
<dbReference type="PROSITE" id="PS00065">
    <property type="entry name" value="D_2_HYDROXYACID_DH_1"/>
    <property type="match status" value="1"/>
</dbReference>
<dbReference type="Proteomes" id="UP001589789">
    <property type="component" value="Unassembled WGS sequence"/>
</dbReference>
<evidence type="ECO:0000313" key="6">
    <source>
        <dbReference type="EMBL" id="MFC0385414.1"/>
    </source>
</evidence>
<dbReference type="InterPro" id="IPR029752">
    <property type="entry name" value="D-isomer_DH_CS1"/>
</dbReference>
<reference evidence="6 7" key="1">
    <citation type="submission" date="2024-09" db="EMBL/GenBank/DDBJ databases">
        <authorList>
            <person name="Sun Q."/>
            <person name="Mori K."/>
        </authorList>
    </citation>
    <scope>NUCLEOTIDE SEQUENCE [LARGE SCALE GENOMIC DNA]</scope>
    <source>
        <strain evidence="6 7">CCM 7468</strain>
    </source>
</reference>
<dbReference type="Pfam" id="PF00389">
    <property type="entry name" value="2-Hacid_dh"/>
    <property type="match status" value="1"/>
</dbReference>
<proteinExistence type="inferred from homology"/>
<keyword evidence="7" id="KW-1185">Reference proteome</keyword>
<evidence type="ECO:0000256" key="1">
    <source>
        <dbReference type="ARBA" id="ARBA00023002"/>
    </source>
</evidence>
<accession>A0ABV6IP72</accession>
<dbReference type="PANTHER" id="PTHR10996">
    <property type="entry name" value="2-HYDROXYACID DEHYDROGENASE-RELATED"/>
    <property type="match status" value="1"/>
</dbReference>
<evidence type="ECO:0000259" key="4">
    <source>
        <dbReference type="Pfam" id="PF00389"/>
    </source>
</evidence>
<keyword evidence="1 3" id="KW-0560">Oxidoreductase</keyword>
<feature type="domain" description="D-isomer specific 2-hydroxyacid dehydrogenase catalytic" evidence="4">
    <location>
        <begin position="31"/>
        <end position="313"/>
    </location>
</feature>
<dbReference type="InterPro" id="IPR036291">
    <property type="entry name" value="NAD(P)-bd_dom_sf"/>
</dbReference>
<dbReference type="SUPFAM" id="SSF51735">
    <property type="entry name" value="NAD(P)-binding Rossmann-fold domains"/>
    <property type="match status" value="1"/>
</dbReference>